<evidence type="ECO:0000256" key="5">
    <source>
        <dbReference type="ARBA" id="ARBA00022490"/>
    </source>
</evidence>
<evidence type="ECO:0000256" key="9">
    <source>
        <dbReference type="ARBA" id="ARBA00023242"/>
    </source>
</evidence>
<evidence type="ECO:0000313" key="13">
    <source>
        <dbReference type="Proteomes" id="UP000039324"/>
    </source>
</evidence>
<evidence type="ECO:0000313" key="11">
    <source>
        <dbReference type="EMBL" id="CEP03604.1"/>
    </source>
</evidence>
<dbReference type="AlphaFoldDB" id="A0A0G4J8F9"/>
<comment type="similarity">
    <text evidence="3">Belongs to the CNOT11 family.</text>
</comment>
<dbReference type="EMBL" id="OVEO01000002">
    <property type="protein sequence ID" value="SPQ94390.1"/>
    <property type="molecule type" value="Genomic_DNA"/>
</dbReference>
<name>A0A0G4J8F9_PLABS</name>
<dbReference type="GO" id="GO:0005737">
    <property type="term" value="C:cytoplasm"/>
    <property type="evidence" value="ECO:0007669"/>
    <property type="project" value="UniProtKB-SubCell"/>
</dbReference>
<dbReference type="Proteomes" id="UP000039324">
    <property type="component" value="Unassembled WGS sequence"/>
</dbReference>
<evidence type="ECO:0000256" key="6">
    <source>
        <dbReference type="ARBA" id="ARBA00023015"/>
    </source>
</evidence>
<keyword evidence="12" id="KW-0496">Mitochondrion</keyword>
<gene>
    <name evidence="11" type="ORF">PBRA_009489</name>
    <name evidence="12" type="ORF">PLBR_LOCUS1605</name>
</gene>
<evidence type="ECO:0000256" key="2">
    <source>
        <dbReference type="ARBA" id="ARBA00004496"/>
    </source>
</evidence>
<geneLocation type="mitochondrion" evidence="12"/>
<dbReference type="GO" id="GO:0031047">
    <property type="term" value="P:regulatory ncRNA-mediated gene silencing"/>
    <property type="evidence" value="ECO:0007669"/>
    <property type="project" value="UniProtKB-KW"/>
</dbReference>
<dbReference type="OrthoDB" id="10265389at2759"/>
<evidence type="ECO:0000313" key="14">
    <source>
        <dbReference type="Proteomes" id="UP000290189"/>
    </source>
</evidence>
<dbReference type="Proteomes" id="UP000290189">
    <property type="component" value="Unassembled WGS sequence"/>
</dbReference>
<organism evidence="11 13">
    <name type="scientific">Plasmodiophora brassicae</name>
    <name type="common">Clubroot disease agent</name>
    <dbReference type="NCBI Taxonomy" id="37360"/>
    <lineage>
        <taxon>Eukaryota</taxon>
        <taxon>Sar</taxon>
        <taxon>Rhizaria</taxon>
        <taxon>Endomyxa</taxon>
        <taxon>Phytomyxea</taxon>
        <taxon>Plasmodiophorida</taxon>
        <taxon>Plasmodiophoridae</taxon>
        <taxon>Plasmodiophora</taxon>
    </lineage>
</organism>
<comment type="subcellular location">
    <subcellularLocation>
        <location evidence="2">Cytoplasm</location>
    </subcellularLocation>
    <subcellularLocation>
        <location evidence="1">Nucleus</location>
    </subcellularLocation>
</comment>
<evidence type="ECO:0000256" key="4">
    <source>
        <dbReference type="ARBA" id="ARBA00014872"/>
    </source>
</evidence>
<dbReference type="GO" id="GO:0030014">
    <property type="term" value="C:CCR4-NOT complex"/>
    <property type="evidence" value="ECO:0007669"/>
    <property type="project" value="InterPro"/>
</dbReference>
<evidence type="ECO:0000256" key="10">
    <source>
        <dbReference type="SAM" id="MobiDB-lite"/>
    </source>
</evidence>
<evidence type="ECO:0000256" key="8">
    <source>
        <dbReference type="ARBA" id="ARBA00023163"/>
    </source>
</evidence>
<keyword evidence="9" id="KW-0539">Nucleus</keyword>
<evidence type="ECO:0000256" key="3">
    <source>
        <dbReference type="ARBA" id="ARBA00008030"/>
    </source>
</evidence>
<proteinExistence type="inferred from homology"/>
<keyword evidence="13" id="KW-1185">Reference proteome</keyword>
<feature type="compositionally biased region" description="Low complexity" evidence="10">
    <location>
        <begin position="433"/>
        <end position="445"/>
    </location>
</feature>
<keyword evidence="6" id="KW-0805">Transcription regulation</keyword>
<dbReference type="PANTHER" id="PTHR15975">
    <property type="entry name" value="CCR4-NOT TRANSCRIPTION COMPLEX SUBUNIT 11"/>
    <property type="match status" value="1"/>
</dbReference>
<protein>
    <recommendedName>
        <fullName evidence="4">CCR4-NOT transcription complex subunit 11</fullName>
    </recommendedName>
</protein>
<dbReference type="STRING" id="37360.A0A0G4J8F9"/>
<accession>A0A0G4J8F9</accession>
<dbReference type="Pfam" id="PF10155">
    <property type="entry name" value="CNOT11"/>
    <property type="match status" value="1"/>
</dbReference>
<keyword evidence="7" id="KW-0943">RNA-mediated gene silencing</keyword>
<dbReference type="PANTHER" id="PTHR15975:SF0">
    <property type="entry name" value="CCR4-NOT TRANSCRIPTION COMPLEX SUBUNIT 11"/>
    <property type="match status" value="1"/>
</dbReference>
<dbReference type="InterPro" id="IPR019312">
    <property type="entry name" value="CNOT11"/>
</dbReference>
<evidence type="ECO:0000256" key="1">
    <source>
        <dbReference type="ARBA" id="ARBA00004123"/>
    </source>
</evidence>
<evidence type="ECO:0000313" key="12">
    <source>
        <dbReference type="EMBL" id="SPQ94390.1"/>
    </source>
</evidence>
<dbReference type="EMBL" id="CDSF01000152">
    <property type="protein sequence ID" value="CEP03604.1"/>
    <property type="molecule type" value="Genomic_DNA"/>
</dbReference>
<keyword evidence="5" id="KW-0963">Cytoplasm</keyword>
<sequence length="445" mass="48428">MEPLLNHDQLDALLATLGEDACRAPLSATCAQFDRRFPTPGLAFRAGAALSVLLDDRLLTAPQRLVALYCIASVNLSRCDMLQDPFLPLLVESTSPSVGANAERHFALLLLRRQQSQLQPLSPATFLSSFRESRPIVNDDLVAFQDAVRARSSDPGSVAPFASAAVSTSLRAVQDNKSTSLSDLSVDHDLTAGGLVPRLSRPAPPPGHISTVDAFDAMWIDLYPSHDLLWDYATCLDASRGSEVRALMQRALKEALPASATDQLVAMLNGDPKLVHHCGLLPKKLTDLVDKNPAIAIEVLLKLMSSPQITEYFSVLVNMEMSLHSMEVVNKLTTSVDLPQEFVHLYISNCIASCEKIKDKYLQTRLVRLLCVFLTSLIRNKVIRVQDLFIEVQAFCIDFSRIREAAGLFRLLKTLAPQQAADGGPPAPPPPTGDADAPVDGKSST</sequence>
<evidence type="ECO:0000256" key="7">
    <source>
        <dbReference type="ARBA" id="ARBA00023158"/>
    </source>
</evidence>
<keyword evidence="8" id="KW-0804">Transcription</keyword>
<reference evidence="11 13" key="1">
    <citation type="submission" date="2015-02" db="EMBL/GenBank/DDBJ databases">
        <authorList>
            <person name="Chooi Y.-H."/>
        </authorList>
    </citation>
    <scope>NUCLEOTIDE SEQUENCE [LARGE SCALE GENOMIC DNA]</scope>
    <source>
        <strain evidence="11">E3</strain>
    </source>
</reference>
<feature type="region of interest" description="Disordered" evidence="10">
    <location>
        <begin position="418"/>
        <end position="445"/>
    </location>
</feature>
<reference evidence="12 14" key="2">
    <citation type="submission" date="2018-03" db="EMBL/GenBank/DDBJ databases">
        <authorList>
            <person name="Fogelqvist J."/>
        </authorList>
    </citation>
    <scope>NUCLEOTIDE SEQUENCE [LARGE SCALE GENOMIC DNA]</scope>
</reference>
<dbReference type="GO" id="GO:0005634">
    <property type="term" value="C:nucleus"/>
    <property type="evidence" value="ECO:0007669"/>
    <property type="project" value="UniProtKB-SubCell"/>
</dbReference>